<dbReference type="InterPro" id="IPR000515">
    <property type="entry name" value="MetI-like"/>
</dbReference>
<reference evidence="9 10" key="1">
    <citation type="submission" date="2021-03" db="EMBL/GenBank/DDBJ databases">
        <title>Genomic Encyclopedia of Type Strains, Phase IV (KMG-IV): sequencing the most valuable type-strain genomes for metagenomic binning, comparative biology and taxonomic classification.</title>
        <authorList>
            <person name="Goeker M."/>
        </authorList>
    </citation>
    <scope>NUCLEOTIDE SEQUENCE [LARGE SCALE GENOMIC DNA]</scope>
    <source>
        <strain evidence="9 10">DSM 26048</strain>
    </source>
</reference>
<evidence type="ECO:0000256" key="3">
    <source>
        <dbReference type="ARBA" id="ARBA00022475"/>
    </source>
</evidence>
<evidence type="ECO:0000256" key="7">
    <source>
        <dbReference type="RuleBase" id="RU363032"/>
    </source>
</evidence>
<comment type="subcellular location">
    <subcellularLocation>
        <location evidence="1 7">Cell membrane</location>
        <topology evidence="1 7">Multi-pass membrane protein</topology>
    </subcellularLocation>
</comment>
<keyword evidence="5 7" id="KW-1133">Transmembrane helix</keyword>
<evidence type="ECO:0000313" key="9">
    <source>
        <dbReference type="EMBL" id="MBP1990516.1"/>
    </source>
</evidence>
<dbReference type="PANTHER" id="PTHR43744">
    <property type="entry name" value="ABC TRANSPORTER PERMEASE PROTEIN MG189-RELATED-RELATED"/>
    <property type="match status" value="1"/>
</dbReference>
<gene>
    <name evidence="9" type="ORF">J2Z66_002122</name>
</gene>
<organism evidence="9 10">
    <name type="scientific">Paenibacillus eucommiae</name>
    <dbReference type="NCBI Taxonomy" id="1355755"/>
    <lineage>
        <taxon>Bacteria</taxon>
        <taxon>Bacillati</taxon>
        <taxon>Bacillota</taxon>
        <taxon>Bacilli</taxon>
        <taxon>Bacillales</taxon>
        <taxon>Paenibacillaceae</taxon>
        <taxon>Paenibacillus</taxon>
    </lineage>
</organism>
<evidence type="ECO:0000256" key="4">
    <source>
        <dbReference type="ARBA" id="ARBA00022692"/>
    </source>
</evidence>
<accession>A0ABS4ISH2</accession>
<dbReference type="SUPFAM" id="SSF161098">
    <property type="entry name" value="MetI-like"/>
    <property type="match status" value="1"/>
</dbReference>
<proteinExistence type="inferred from homology"/>
<dbReference type="InterPro" id="IPR035906">
    <property type="entry name" value="MetI-like_sf"/>
</dbReference>
<protein>
    <submittedName>
        <fullName evidence="9">Aldouronate transport system permease protein</fullName>
    </submittedName>
</protein>
<comment type="caution">
    <text evidence="9">The sequence shown here is derived from an EMBL/GenBank/DDBJ whole genome shotgun (WGS) entry which is preliminary data.</text>
</comment>
<sequence length="291" mass="32555">MKHSMGEKLFIRINAGLLILIALSCLLPLLHIAALSLSDQQSIMSGIVTLWPLGWSFESYRLLLVGTNVVQAFQNSMVITVVGVALSLVFTVMAAYPLSRKGMYGRRFFTLGIVFTMLFSGGLIPSYLVVKSLGLMNHYGALWLPVLVNTFNMLVMRTFFENIPDELEEAARMDGSGEWRFLLRIVLPLSMPVMATIGLFYAVSYWNSFFSLLLFIQNTDKYNLAVLVQQMIQSQSILQEINNMRPGDQIQATPEGIKSAGIMVMIIPMLVVYPFLQKYFIQGVMIGAIKG</sequence>
<dbReference type="Proteomes" id="UP001519287">
    <property type="component" value="Unassembled WGS sequence"/>
</dbReference>
<keyword evidence="6 7" id="KW-0472">Membrane</keyword>
<keyword evidence="10" id="KW-1185">Reference proteome</keyword>
<dbReference type="PROSITE" id="PS51257">
    <property type="entry name" value="PROKAR_LIPOPROTEIN"/>
    <property type="match status" value="1"/>
</dbReference>
<dbReference type="PROSITE" id="PS50928">
    <property type="entry name" value="ABC_TM1"/>
    <property type="match status" value="1"/>
</dbReference>
<evidence type="ECO:0000256" key="2">
    <source>
        <dbReference type="ARBA" id="ARBA00022448"/>
    </source>
</evidence>
<dbReference type="RefSeq" id="WP_209971285.1">
    <property type="nucleotide sequence ID" value="NZ_JAGGLB010000005.1"/>
</dbReference>
<keyword evidence="3" id="KW-1003">Cell membrane</keyword>
<evidence type="ECO:0000256" key="5">
    <source>
        <dbReference type="ARBA" id="ARBA00022989"/>
    </source>
</evidence>
<dbReference type="EMBL" id="JAGGLB010000005">
    <property type="protein sequence ID" value="MBP1990516.1"/>
    <property type="molecule type" value="Genomic_DNA"/>
</dbReference>
<evidence type="ECO:0000259" key="8">
    <source>
        <dbReference type="PROSITE" id="PS50928"/>
    </source>
</evidence>
<dbReference type="Gene3D" id="1.10.3720.10">
    <property type="entry name" value="MetI-like"/>
    <property type="match status" value="1"/>
</dbReference>
<feature type="domain" description="ABC transmembrane type-1" evidence="8">
    <location>
        <begin position="73"/>
        <end position="276"/>
    </location>
</feature>
<dbReference type="Pfam" id="PF00528">
    <property type="entry name" value="BPD_transp_1"/>
    <property type="match status" value="1"/>
</dbReference>
<dbReference type="PANTHER" id="PTHR43744:SF9">
    <property type="entry name" value="POLYGALACTURONAN_RHAMNOGALACTURONAN TRANSPORT SYSTEM PERMEASE PROTEIN YTCP"/>
    <property type="match status" value="1"/>
</dbReference>
<evidence type="ECO:0000256" key="6">
    <source>
        <dbReference type="ARBA" id="ARBA00023136"/>
    </source>
</evidence>
<feature type="transmembrane region" description="Helical" evidence="7">
    <location>
        <begin position="256"/>
        <end position="276"/>
    </location>
</feature>
<feature type="transmembrane region" description="Helical" evidence="7">
    <location>
        <begin position="77"/>
        <end position="96"/>
    </location>
</feature>
<comment type="similarity">
    <text evidence="7">Belongs to the binding-protein-dependent transport system permease family.</text>
</comment>
<feature type="transmembrane region" description="Helical" evidence="7">
    <location>
        <begin position="108"/>
        <end position="130"/>
    </location>
</feature>
<keyword evidence="4 7" id="KW-0812">Transmembrane</keyword>
<dbReference type="CDD" id="cd06261">
    <property type="entry name" value="TM_PBP2"/>
    <property type="match status" value="1"/>
</dbReference>
<evidence type="ECO:0000256" key="1">
    <source>
        <dbReference type="ARBA" id="ARBA00004651"/>
    </source>
</evidence>
<evidence type="ECO:0000313" key="10">
    <source>
        <dbReference type="Proteomes" id="UP001519287"/>
    </source>
</evidence>
<feature type="transmembrane region" description="Helical" evidence="7">
    <location>
        <begin position="142"/>
        <end position="160"/>
    </location>
</feature>
<keyword evidence="2 7" id="KW-0813">Transport</keyword>
<name>A0ABS4ISH2_9BACL</name>
<feature type="transmembrane region" description="Helical" evidence="7">
    <location>
        <begin position="181"/>
        <end position="203"/>
    </location>
</feature>